<evidence type="ECO:0000313" key="3">
    <source>
        <dbReference type="EMBL" id="CAN99425.1"/>
    </source>
</evidence>
<evidence type="ECO:0000313" key="4">
    <source>
        <dbReference type="Proteomes" id="UP000002139"/>
    </source>
</evidence>
<sequence>MPATARRSGERGSASGSRTPISSRPPGCSRISSTRPRGVDVQIILPGETDLPIIKRAARAEHAAWLDRGFTIFEYQRDVLHSKFALVDGDWCTIGTFNANPSSLSAVNEVNLFVFDPAFVAQVADLFSRDRADSRPVTRGALAARSLPGKAADWLAHGALSLLDKLVKTSPD</sequence>
<dbReference type="BioCyc" id="SCEL448385:SCE_RS50240-MONOMER"/>
<dbReference type="HOGENOM" id="CLU_1554274_0_0_7"/>
<accession>A9GE07</accession>
<proteinExistence type="predicted"/>
<dbReference type="OrthoDB" id="9762009at2"/>
<dbReference type="InterPro" id="IPR001736">
    <property type="entry name" value="PLipase_D/transphosphatidylase"/>
</dbReference>
<dbReference type="GO" id="GO:0032049">
    <property type="term" value="P:cardiolipin biosynthetic process"/>
    <property type="evidence" value="ECO:0007669"/>
    <property type="project" value="UniProtKB-ARBA"/>
</dbReference>
<feature type="domain" description="PLD phosphodiesterase" evidence="2">
    <location>
        <begin position="76"/>
        <end position="103"/>
    </location>
</feature>
<dbReference type="Gene3D" id="3.30.870.10">
    <property type="entry name" value="Endonuclease Chain A"/>
    <property type="match status" value="1"/>
</dbReference>
<dbReference type="PANTHER" id="PTHR21248:SF22">
    <property type="entry name" value="PHOSPHOLIPASE D"/>
    <property type="match status" value="1"/>
</dbReference>
<name>A9GE07_SORC5</name>
<feature type="region of interest" description="Disordered" evidence="1">
    <location>
        <begin position="1"/>
        <end position="34"/>
    </location>
</feature>
<dbReference type="GO" id="GO:0016020">
    <property type="term" value="C:membrane"/>
    <property type="evidence" value="ECO:0007669"/>
    <property type="project" value="TreeGrafter"/>
</dbReference>
<dbReference type="eggNOG" id="COG1502">
    <property type="taxonomic scope" value="Bacteria"/>
</dbReference>
<dbReference type="InterPro" id="IPR025202">
    <property type="entry name" value="PLD-like_dom"/>
</dbReference>
<dbReference type="SUPFAM" id="SSF56024">
    <property type="entry name" value="Phospholipase D/nuclease"/>
    <property type="match status" value="1"/>
</dbReference>
<gene>
    <name evidence="3" type="ordered locus">sce9252</name>
</gene>
<dbReference type="STRING" id="448385.sce9252"/>
<dbReference type="Proteomes" id="UP000002139">
    <property type="component" value="Chromosome"/>
</dbReference>
<dbReference type="Pfam" id="PF13091">
    <property type="entry name" value="PLDc_2"/>
    <property type="match status" value="1"/>
</dbReference>
<dbReference type="GO" id="GO:0008808">
    <property type="term" value="F:cardiolipin synthase activity"/>
    <property type="evidence" value="ECO:0007669"/>
    <property type="project" value="TreeGrafter"/>
</dbReference>
<protein>
    <submittedName>
        <fullName evidence="3">Phospholipase D family protein</fullName>
    </submittedName>
</protein>
<reference evidence="3 4" key="1">
    <citation type="journal article" date="2007" name="Nat. Biotechnol.">
        <title>Complete genome sequence of the myxobacterium Sorangium cellulosum.</title>
        <authorList>
            <person name="Schneiker S."/>
            <person name="Perlova O."/>
            <person name="Kaiser O."/>
            <person name="Gerth K."/>
            <person name="Alici A."/>
            <person name="Altmeyer M.O."/>
            <person name="Bartels D."/>
            <person name="Bekel T."/>
            <person name="Beyer S."/>
            <person name="Bode E."/>
            <person name="Bode H.B."/>
            <person name="Bolten C.J."/>
            <person name="Choudhuri J.V."/>
            <person name="Doss S."/>
            <person name="Elnakady Y.A."/>
            <person name="Frank B."/>
            <person name="Gaigalat L."/>
            <person name="Goesmann A."/>
            <person name="Groeger C."/>
            <person name="Gross F."/>
            <person name="Jelsbak L."/>
            <person name="Jelsbak L."/>
            <person name="Kalinowski J."/>
            <person name="Kegler C."/>
            <person name="Knauber T."/>
            <person name="Konietzny S."/>
            <person name="Kopp M."/>
            <person name="Krause L."/>
            <person name="Krug D."/>
            <person name="Linke B."/>
            <person name="Mahmud T."/>
            <person name="Martinez-Arias R."/>
            <person name="McHardy A.C."/>
            <person name="Merai M."/>
            <person name="Meyer F."/>
            <person name="Mormann S."/>
            <person name="Munoz-Dorado J."/>
            <person name="Perez J."/>
            <person name="Pradella S."/>
            <person name="Rachid S."/>
            <person name="Raddatz G."/>
            <person name="Rosenau F."/>
            <person name="Rueckert C."/>
            <person name="Sasse F."/>
            <person name="Scharfe M."/>
            <person name="Schuster S.C."/>
            <person name="Suen G."/>
            <person name="Treuner-Lange A."/>
            <person name="Velicer G.J."/>
            <person name="Vorholter F.-J."/>
            <person name="Weissman K.J."/>
            <person name="Welch R.D."/>
            <person name="Wenzel S.C."/>
            <person name="Whitworth D.E."/>
            <person name="Wilhelm S."/>
            <person name="Wittmann C."/>
            <person name="Bloecker H."/>
            <person name="Puehler A."/>
            <person name="Mueller R."/>
        </authorList>
    </citation>
    <scope>NUCLEOTIDE SEQUENCE [LARGE SCALE GENOMIC DNA]</scope>
    <source>
        <strain evidence="4">So ce56</strain>
    </source>
</reference>
<dbReference type="PANTHER" id="PTHR21248">
    <property type="entry name" value="CARDIOLIPIN SYNTHASE"/>
    <property type="match status" value="1"/>
</dbReference>
<dbReference type="KEGG" id="scl:sce9252"/>
<dbReference type="AlphaFoldDB" id="A9GE07"/>
<dbReference type="EMBL" id="AM746676">
    <property type="protein sequence ID" value="CAN99425.1"/>
    <property type="molecule type" value="Genomic_DNA"/>
</dbReference>
<organism evidence="3 4">
    <name type="scientific">Sorangium cellulosum (strain So ce56)</name>
    <name type="common">Polyangium cellulosum (strain So ce56)</name>
    <dbReference type="NCBI Taxonomy" id="448385"/>
    <lineage>
        <taxon>Bacteria</taxon>
        <taxon>Pseudomonadati</taxon>
        <taxon>Myxococcota</taxon>
        <taxon>Polyangia</taxon>
        <taxon>Polyangiales</taxon>
        <taxon>Polyangiaceae</taxon>
        <taxon>Sorangium</taxon>
    </lineage>
</organism>
<evidence type="ECO:0000256" key="1">
    <source>
        <dbReference type="SAM" id="MobiDB-lite"/>
    </source>
</evidence>
<dbReference type="PROSITE" id="PS50035">
    <property type="entry name" value="PLD"/>
    <property type="match status" value="1"/>
</dbReference>
<evidence type="ECO:0000259" key="2">
    <source>
        <dbReference type="PROSITE" id="PS50035"/>
    </source>
</evidence>
<dbReference type="RefSeq" id="WP_012241860.1">
    <property type="nucleotide sequence ID" value="NC_010162.1"/>
</dbReference>
<feature type="compositionally biased region" description="Low complexity" evidence="1">
    <location>
        <begin position="1"/>
        <end position="19"/>
    </location>
</feature>
<keyword evidence="4" id="KW-1185">Reference proteome</keyword>